<evidence type="ECO:0000313" key="2">
    <source>
        <dbReference type="Proteomes" id="UP000815677"/>
    </source>
</evidence>
<name>A0ABQ0L789_MYCCL</name>
<dbReference type="EMBL" id="DF842257">
    <property type="protein sequence ID" value="GAT46314.1"/>
    <property type="molecule type" value="Genomic_DNA"/>
</dbReference>
<evidence type="ECO:0000313" key="1">
    <source>
        <dbReference type="EMBL" id="GAT46314.1"/>
    </source>
</evidence>
<sequence>MREWMSEYEASGLRYATGGGVSLKVGRRRRRSTNRSLKLSKCELFLNAFRSIFSKLREDDADGCVRCRDGIGDPT</sequence>
<dbReference type="Proteomes" id="UP000815677">
    <property type="component" value="Unassembled WGS sequence"/>
</dbReference>
<gene>
    <name evidence="1" type="ORF">MCHLO_03847</name>
</gene>
<proteinExistence type="predicted"/>
<organism evidence="1 2">
    <name type="scientific">Mycena chlorophos</name>
    <name type="common">Agaric fungus</name>
    <name type="synonym">Agaricus chlorophos</name>
    <dbReference type="NCBI Taxonomy" id="658473"/>
    <lineage>
        <taxon>Eukaryota</taxon>
        <taxon>Fungi</taxon>
        <taxon>Dikarya</taxon>
        <taxon>Basidiomycota</taxon>
        <taxon>Agaricomycotina</taxon>
        <taxon>Agaricomycetes</taxon>
        <taxon>Agaricomycetidae</taxon>
        <taxon>Agaricales</taxon>
        <taxon>Marasmiineae</taxon>
        <taxon>Mycenaceae</taxon>
        <taxon>Mycena</taxon>
    </lineage>
</organism>
<keyword evidence="2" id="KW-1185">Reference proteome</keyword>
<accession>A0ABQ0L789</accession>
<protein>
    <submittedName>
        <fullName evidence="1">Uncharacterized protein</fullName>
    </submittedName>
</protein>
<reference evidence="1" key="1">
    <citation type="submission" date="2014-09" db="EMBL/GenBank/DDBJ databases">
        <title>Genome sequence of the luminous mushroom Mycena chlorophos for searching fungal bioluminescence genes.</title>
        <authorList>
            <person name="Tanaka Y."/>
            <person name="Kasuga D."/>
            <person name="Oba Y."/>
            <person name="Hase S."/>
            <person name="Sato K."/>
            <person name="Oba Y."/>
            <person name="Sakakibara Y."/>
        </authorList>
    </citation>
    <scope>NUCLEOTIDE SEQUENCE</scope>
</reference>